<organism evidence="1 2">
    <name type="scientific">Cricetulus griseus</name>
    <name type="common">Chinese hamster</name>
    <name type="synonym">Cricetulus barabensis griseus</name>
    <dbReference type="NCBI Taxonomy" id="10029"/>
    <lineage>
        <taxon>Eukaryota</taxon>
        <taxon>Metazoa</taxon>
        <taxon>Chordata</taxon>
        <taxon>Craniata</taxon>
        <taxon>Vertebrata</taxon>
        <taxon>Euteleostomi</taxon>
        <taxon>Mammalia</taxon>
        <taxon>Eutheria</taxon>
        <taxon>Euarchontoglires</taxon>
        <taxon>Glires</taxon>
        <taxon>Rodentia</taxon>
        <taxon>Myomorpha</taxon>
        <taxon>Muroidea</taxon>
        <taxon>Cricetidae</taxon>
        <taxon>Cricetinae</taxon>
        <taxon>Cricetulus</taxon>
    </lineage>
</organism>
<protein>
    <submittedName>
        <fullName evidence="1">Uncharacterized protein</fullName>
    </submittedName>
</protein>
<dbReference type="EMBL" id="JH000035">
    <property type="protein sequence ID" value="EGV92058.1"/>
    <property type="molecule type" value="Genomic_DNA"/>
</dbReference>
<reference evidence="2" key="1">
    <citation type="journal article" date="2011" name="Nat. Biotechnol.">
        <title>The genomic sequence of the Chinese hamster ovary (CHO)-K1 cell line.</title>
        <authorList>
            <person name="Xu X."/>
            <person name="Nagarajan H."/>
            <person name="Lewis N.E."/>
            <person name="Pan S."/>
            <person name="Cai Z."/>
            <person name="Liu X."/>
            <person name="Chen W."/>
            <person name="Xie M."/>
            <person name="Wang W."/>
            <person name="Hammond S."/>
            <person name="Andersen M.R."/>
            <person name="Neff N."/>
            <person name="Passarelli B."/>
            <person name="Koh W."/>
            <person name="Fan H.C."/>
            <person name="Wang J."/>
            <person name="Gui Y."/>
            <person name="Lee K.H."/>
            <person name="Betenbaugh M.J."/>
            <person name="Quake S.R."/>
            <person name="Famili I."/>
            <person name="Palsson B.O."/>
            <person name="Wang J."/>
        </authorList>
    </citation>
    <scope>NUCLEOTIDE SEQUENCE [LARGE SCALE GENOMIC DNA]</scope>
    <source>
        <strain evidence="2">CHO K1 cell line</strain>
    </source>
</reference>
<evidence type="ECO:0000313" key="2">
    <source>
        <dbReference type="Proteomes" id="UP000001075"/>
    </source>
</evidence>
<dbReference type="AlphaFoldDB" id="G3GV20"/>
<dbReference type="InParanoid" id="G3GV20"/>
<accession>G3GV20</accession>
<sequence>MGAGVPGVCLFPAVAVAESVAGPPRLPVPLAGESCPPSLGGTPPCACEAEGWRRTWPGARGILRRES</sequence>
<proteinExistence type="predicted"/>
<evidence type="ECO:0000313" key="1">
    <source>
        <dbReference type="EMBL" id="EGV92058.1"/>
    </source>
</evidence>
<dbReference type="Proteomes" id="UP000001075">
    <property type="component" value="Unassembled WGS sequence"/>
</dbReference>
<name>G3GV20_CRIGR</name>
<gene>
    <name evidence="1" type="ORF">I79_001547</name>
</gene>